<name>A0A427AQE6_ENSVE</name>
<protein>
    <submittedName>
        <fullName evidence="1">Uncharacterized protein</fullName>
    </submittedName>
</protein>
<sequence>MGRDCHACVASSLCVSRLGHQRGSPHCSWQRLHLPVSPSAVVFHKHYRGTAEQSRGGSEATAMHGSNIISSCIPWGREGRFSIEESSFYGCEERVTGLILISLRHRDVSSLVQVEWRHGEAKRREERRGVGGTKEKTLGQKAFLSMKKKRLINHTLEQ</sequence>
<dbReference type="Proteomes" id="UP000287651">
    <property type="component" value="Unassembled WGS sequence"/>
</dbReference>
<accession>A0A427AQE6</accession>
<dbReference type="AlphaFoldDB" id="A0A427AQE6"/>
<comment type="caution">
    <text evidence="1">The sequence shown here is derived from an EMBL/GenBank/DDBJ whole genome shotgun (WGS) entry which is preliminary data.</text>
</comment>
<proteinExistence type="predicted"/>
<organism evidence="1 2">
    <name type="scientific">Ensete ventricosum</name>
    <name type="common">Abyssinian banana</name>
    <name type="synonym">Musa ensete</name>
    <dbReference type="NCBI Taxonomy" id="4639"/>
    <lineage>
        <taxon>Eukaryota</taxon>
        <taxon>Viridiplantae</taxon>
        <taxon>Streptophyta</taxon>
        <taxon>Embryophyta</taxon>
        <taxon>Tracheophyta</taxon>
        <taxon>Spermatophyta</taxon>
        <taxon>Magnoliopsida</taxon>
        <taxon>Liliopsida</taxon>
        <taxon>Zingiberales</taxon>
        <taxon>Musaceae</taxon>
        <taxon>Ensete</taxon>
    </lineage>
</organism>
<evidence type="ECO:0000313" key="1">
    <source>
        <dbReference type="EMBL" id="RRT78440.1"/>
    </source>
</evidence>
<dbReference type="EMBL" id="AMZH03001677">
    <property type="protein sequence ID" value="RRT78440.1"/>
    <property type="molecule type" value="Genomic_DNA"/>
</dbReference>
<evidence type="ECO:0000313" key="2">
    <source>
        <dbReference type="Proteomes" id="UP000287651"/>
    </source>
</evidence>
<reference evidence="1 2" key="1">
    <citation type="journal article" date="2014" name="Agronomy (Basel)">
        <title>A Draft Genome Sequence for Ensete ventricosum, the Drought-Tolerant Tree Against Hunger.</title>
        <authorList>
            <person name="Harrison J."/>
            <person name="Moore K.A."/>
            <person name="Paszkiewicz K."/>
            <person name="Jones T."/>
            <person name="Grant M."/>
            <person name="Ambacheew D."/>
            <person name="Muzemil S."/>
            <person name="Studholme D.J."/>
        </authorList>
    </citation>
    <scope>NUCLEOTIDE SEQUENCE [LARGE SCALE GENOMIC DNA]</scope>
</reference>
<gene>
    <name evidence="1" type="ORF">B296_00017166</name>
</gene>